<reference evidence="2 3" key="2">
    <citation type="journal article" date="2010" name="Nucleic Acids Res.">
        <title>BeetleBase in 2010: revisions to provide comprehensive genomic information for Tribolium castaneum.</title>
        <authorList>
            <person name="Kim H.S."/>
            <person name="Murphy T."/>
            <person name="Xia J."/>
            <person name="Caragea D."/>
            <person name="Park Y."/>
            <person name="Beeman R.W."/>
            <person name="Lorenzen M.D."/>
            <person name="Butcher S."/>
            <person name="Manak J.R."/>
            <person name="Brown S.J."/>
        </authorList>
    </citation>
    <scope>NUCLEOTIDE SEQUENCE [LARGE SCALE GENOMIC DNA]</scope>
    <source>
        <strain evidence="2 3">Georgia GA2</strain>
    </source>
</reference>
<name>A0A139W8C9_TRICA</name>
<dbReference type="Proteomes" id="UP000007266">
    <property type="component" value="Unassembled WGS sequence"/>
</dbReference>
<dbReference type="EMBL" id="KQ973451">
    <property type="protein sequence ID" value="KXZ75530.1"/>
    <property type="molecule type" value="Genomic_DNA"/>
</dbReference>
<feature type="transmembrane region" description="Helical" evidence="1">
    <location>
        <begin position="43"/>
        <end position="64"/>
    </location>
</feature>
<accession>A0A139W8C9</accession>
<reference evidence="2 3" key="1">
    <citation type="journal article" date="2008" name="Nature">
        <title>The genome of the model beetle and pest Tribolium castaneum.</title>
        <authorList>
            <consortium name="Tribolium Genome Sequencing Consortium"/>
            <person name="Richards S."/>
            <person name="Gibbs R.A."/>
            <person name="Weinstock G.M."/>
            <person name="Brown S.J."/>
            <person name="Denell R."/>
            <person name="Beeman R.W."/>
            <person name="Gibbs R."/>
            <person name="Beeman R.W."/>
            <person name="Brown S.J."/>
            <person name="Bucher G."/>
            <person name="Friedrich M."/>
            <person name="Grimmelikhuijzen C.J."/>
            <person name="Klingler M."/>
            <person name="Lorenzen M."/>
            <person name="Richards S."/>
            <person name="Roth S."/>
            <person name="Schroder R."/>
            <person name="Tautz D."/>
            <person name="Zdobnov E.M."/>
            <person name="Muzny D."/>
            <person name="Gibbs R.A."/>
            <person name="Weinstock G.M."/>
            <person name="Attaway T."/>
            <person name="Bell S."/>
            <person name="Buhay C.J."/>
            <person name="Chandrabose M.N."/>
            <person name="Chavez D."/>
            <person name="Clerk-Blankenburg K.P."/>
            <person name="Cree A."/>
            <person name="Dao M."/>
            <person name="Davis C."/>
            <person name="Chacko J."/>
            <person name="Dinh H."/>
            <person name="Dugan-Rocha S."/>
            <person name="Fowler G."/>
            <person name="Garner T.T."/>
            <person name="Garnes J."/>
            <person name="Gnirke A."/>
            <person name="Hawes A."/>
            <person name="Hernandez J."/>
            <person name="Hines S."/>
            <person name="Holder M."/>
            <person name="Hume J."/>
            <person name="Jhangiani S.N."/>
            <person name="Joshi V."/>
            <person name="Khan Z.M."/>
            <person name="Jackson L."/>
            <person name="Kovar C."/>
            <person name="Kowis A."/>
            <person name="Lee S."/>
            <person name="Lewis L.R."/>
            <person name="Margolis J."/>
            <person name="Morgan M."/>
            <person name="Nazareth L.V."/>
            <person name="Nguyen N."/>
            <person name="Okwuonu G."/>
            <person name="Parker D."/>
            <person name="Richards S."/>
            <person name="Ruiz S.J."/>
            <person name="Santibanez J."/>
            <person name="Savard J."/>
            <person name="Scherer S.E."/>
            <person name="Schneider B."/>
            <person name="Sodergren E."/>
            <person name="Tautz D."/>
            <person name="Vattahil S."/>
            <person name="Villasana D."/>
            <person name="White C.S."/>
            <person name="Wright R."/>
            <person name="Park Y."/>
            <person name="Beeman R.W."/>
            <person name="Lord J."/>
            <person name="Oppert B."/>
            <person name="Lorenzen M."/>
            <person name="Brown S."/>
            <person name="Wang L."/>
            <person name="Savard J."/>
            <person name="Tautz D."/>
            <person name="Richards S."/>
            <person name="Weinstock G."/>
            <person name="Gibbs R.A."/>
            <person name="Liu Y."/>
            <person name="Worley K."/>
            <person name="Weinstock G."/>
            <person name="Elsik C.G."/>
            <person name="Reese J.T."/>
            <person name="Elhaik E."/>
            <person name="Landan G."/>
            <person name="Graur D."/>
            <person name="Arensburger P."/>
            <person name="Atkinson P."/>
            <person name="Beeman R.W."/>
            <person name="Beidler J."/>
            <person name="Brown S.J."/>
            <person name="Demuth J.P."/>
            <person name="Drury D.W."/>
            <person name="Du Y.Z."/>
            <person name="Fujiwara H."/>
            <person name="Lorenzen M."/>
            <person name="Maselli V."/>
            <person name="Osanai M."/>
            <person name="Park Y."/>
            <person name="Robertson H.M."/>
            <person name="Tu Z."/>
            <person name="Wang J.J."/>
            <person name="Wang S."/>
            <person name="Richards S."/>
            <person name="Song H."/>
            <person name="Zhang L."/>
            <person name="Sodergren E."/>
            <person name="Werner D."/>
            <person name="Stanke M."/>
            <person name="Morgenstern B."/>
            <person name="Solovyev V."/>
            <person name="Kosarev P."/>
            <person name="Brown G."/>
            <person name="Chen H.C."/>
            <person name="Ermolaeva O."/>
            <person name="Hlavina W."/>
            <person name="Kapustin Y."/>
            <person name="Kiryutin B."/>
            <person name="Kitts P."/>
            <person name="Maglott D."/>
            <person name="Pruitt K."/>
            <person name="Sapojnikov V."/>
            <person name="Souvorov A."/>
            <person name="Mackey A.J."/>
            <person name="Waterhouse R.M."/>
            <person name="Wyder S."/>
            <person name="Zdobnov E.M."/>
            <person name="Zdobnov E.M."/>
            <person name="Wyder S."/>
            <person name="Kriventseva E.V."/>
            <person name="Kadowaki T."/>
            <person name="Bork P."/>
            <person name="Aranda M."/>
            <person name="Bao R."/>
            <person name="Beermann A."/>
            <person name="Berns N."/>
            <person name="Bolognesi R."/>
            <person name="Bonneton F."/>
            <person name="Bopp D."/>
            <person name="Brown S.J."/>
            <person name="Bucher G."/>
            <person name="Butts T."/>
            <person name="Chaumot A."/>
            <person name="Denell R.E."/>
            <person name="Ferrier D.E."/>
            <person name="Friedrich M."/>
            <person name="Gordon C.M."/>
            <person name="Jindra M."/>
            <person name="Klingler M."/>
            <person name="Lan Q."/>
            <person name="Lattorff H.M."/>
            <person name="Laudet V."/>
            <person name="von Levetsow C."/>
            <person name="Liu Z."/>
            <person name="Lutz R."/>
            <person name="Lynch J.A."/>
            <person name="da Fonseca R.N."/>
            <person name="Posnien N."/>
            <person name="Reuter R."/>
            <person name="Roth S."/>
            <person name="Savard J."/>
            <person name="Schinko J.B."/>
            <person name="Schmitt C."/>
            <person name="Schoppmeier M."/>
            <person name="Schroder R."/>
            <person name="Shippy T.D."/>
            <person name="Simonnet F."/>
            <person name="Marques-Souza H."/>
            <person name="Tautz D."/>
            <person name="Tomoyasu Y."/>
            <person name="Trauner J."/>
            <person name="Van der Zee M."/>
            <person name="Vervoort M."/>
            <person name="Wittkopp N."/>
            <person name="Wimmer E.A."/>
            <person name="Yang X."/>
            <person name="Jones A.K."/>
            <person name="Sattelle D.B."/>
            <person name="Ebert P.R."/>
            <person name="Nelson D."/>
            <person name="Scott J.G."/>
            <person name="Beeman R.W."/>
            <person name="Muthukrishnan S."/>
            <person name="Kramer K.J."/>
            <person name="Arakane Y."/>
            <person name="Beeman R.W."/>
            <person name="Zhu Q."/>
            <person name="Hogenkamp D."/>
            <person name="Dixit R."/>
            <person name="Oppert B."/>
            <person name="Jiang H."/>
            <person name="Zou Z."/>
            <person name="Marshall J."/>
            <person name="Elpidina E."/>
            <person name="Vinokurov K."/>
            <person name="Oppert C."/>
            <person name="Zou Z."/>
            <person name="Evans J."/>
            <person name="Lu Z."/>
            <person name="Zhao P."/>
            <person name="Sumathipala N."/>
            <person name="Altincicek B."/>
            <person name="Vilcinskas A."/>
            <person name="Williams M."/>
            <person name="Hultmark D."/>
            <person name="Hetru C."/>
            <person name="Jiang H."/>
            <person name="Grimmelikhuijzen C.J."/>
            <person name="Hauser F."/>
            <person name="Cazzamali G."/>
            <person name="Williamson M."/>
            <person name="Park Y."/>
            <person name="Li B."/>
            <person name="Tanaka Y."/>
            <person name="Predel R."/>
            <person name="Neupert S."/>
            <person name="Schachtner J."/>
            <person name="Verleyen P."/>
            <person name="Raible F."/>
            <person name="Bork P."/>
            <person name="Friedrich M."/>
            <person name="Walden K.K."/>
            <person name="Robertson H.M."/>
            <person name="Angeli S."/>
            <person name="Foret S."/>
            <person name="Bucher G."/>
            <person name="Schuetz S."/>
            <person name="Maleszka R."/>
            <person name="Wimmer E.A."/>
            <person name="Beeman R.W."/>
            <person name="Lorenzen M."/>
            <person name="Tomoyasu Y."/>
            <person name="Miller S.C."/>
            <person name="Grossmann D."/>
            <person name="Bucher G."/>
        </authorList>
    </citation>
    <scope>NUCLEOTIDE SEQUENCE [LARGE SCALE GENOMIC DNA]</scope>
    <source>
        <strain evidence="2 3">Georgia GA2</strain>
    </source>
</reference>
<evidence type="ECO:0000313" key="3">
    <source>
        <dbReference type="Proteomes" id="UP000007266"/>
    </source>
</evidence>
<keyword evidence="1" id="KW-0472">Membrane</keyword>
<evidence type="ECO:0000313" key="2">
    <source>
        <dbReference type="EMBL" id="KXZ75530.1"/>
    </source>
</evidence>
<organism evidence="2 3">
    <name type="scientific">Tribolium castaneum</name>
    <name type="common">Red flour beetle</name>
    <dbReference type="NCBI Taxonomy" id="7070"/>
    <lineage>
        <taxon>Eukaryota</taxon>
        <taxon>Metazoa</taxon>
        <taxon>Ecdysozoa</taxon>
        <taxon>Arthropoda</taxon>
        <taxon>Hexapoda</taxon>
        <taxon>Insecta</taxon>
        <taxon>Pterygota</taxon>
        <taxon>Neoptera</taxon>
        <taxon>Endopterygota</taxon>
        <taxon>Coleoptera</taxon>
        <taxon>Polyphaga</taxon>
        <taxon>Cucujiformia</taxon>
        <taxon>Tenebrionidae</taxon>
        <taxon>Tenebrionidae incertae sedis</taxon>
        <taxon>Tribolium</taxon>
    </lineage>
</organism>
<keyword evidence="3" id="KW-1185">Reference proteome</keyword>
<protein>
    <submittedName>
        <fullName evidence="2">Uncharacterized protein</fullName>
    </submittedName>
</protein>
<keyword evidence="1" id="KW-1133">Transmembrane helix</keyword>
<keyword evidence="1" id="KW-0812">Transmembrane</keyword>
<dbReference type="AlphaFoldDB" id="A0A139W8C9"/>
<feature type="transmembrane region" description="Helical" evidence="1">
    <location>
        <begin position="120"/>
        <end position="144"/>
    </location>
</feature>
<dbReference type="InParanoid" id="A0A139W8C9"/>
<sequence length="167" mass="16989">MTIGGGGLSGGFSLRGVLGVTGGLSSAPGVPVSISSTCNGSNLFLILIFDLPGLGGGVLAIFFAGGDWNWSLESTISGSDVVGLGVAGIGGVNSAGGGILMSGTLFGFRIFVRSPMASKVRFVGTILCGSFGLDLTLKMVWFVLRKTIFHARWSAQLAQVQVAKGCR</sequence>
<feature type="transmembrane region" description="Helical" evidence="1">
    <location>
        <begin position="84"/>
        <end position="108"/>
    </location>
</feature>
<proteinExistence type="predicted"/>
<evidence type="ECO:0000256" key="1">
    <source>
        <dbReference type="SAM" id="Phobius"/>
    </source>
</evidence>
<gene>
    <name evidence="2" type="primary">AUGUSTUS-3.0.2_33485</name>
    <name evidence="2" type="ORF">TcasGA2_TC033485</name>
</gene>